<evidence type="ECO:0000313" key="3">
    <source>
        <dbReference type="EMBL" id="CAJ1947739.1"/>
    </source>
</evidence>
<evidence type="ECO:0000256" key="1">
    <source>
        <dbReference type="ARBA" id="ARBA00022737"/>
    </source>
</evidence>
<organism evidence="3 4">
    <name type="scientific">Cylindrotheca closterium</name>
    <dbReference type="NCBI Taxonomy" id="2856"/>
    <lineage>
        <taxon>Eukaryota</taxon>
        <taxon>Sar</taxon>
        <taxon>Stramenopiles</taxon>
        <taxon>Ochrophyta</taxon>
        <taxon>Bacillariophyta</taxon>
        <taxon>Bacillariophyceae</taxon>
        <taxon>Bacillariophycidae</taxon>
        <taxon>Bacillariales</taxon>
        <taxon>Bacillariaceae</taxon>
        <taxon>Cylindrotheca</taxon>
    </lineage>
</organism>
<dbReference type="Proteomes" id="UP001295423">
    <property type="component" value="Unassembled WGS sequence"/>
</dbReference>
<dbReference type="EMBL" id="CAKOGP040001736">
    <property type="protein sequence ID" value="CAJ1947739.1"/>
    <property type="molecule type" value="Genomic_DNA"/>
</dbReference>
<keyword evidence="1" id="KW-0677">Repeat</keyword>
<keyword evidence="2" id="KW-0802">TPR repeat</keyword>
<evidence type="ECO:0000313" key="4">
    <source>
        <dbReference type="Proteomes" id="UP001295423"/>
    </source>
</evidence>
<name>A0AAD2FP69_9STRA</name>
<gene>
    <name evidence="3" type="ORF">CYCCA115_LOCUS11284</name>
</gene>
<dbReference type="PANTHER" id="PTHR45641:SF1">
    <property type="entry name" value="AAA+ ATPASE DOMAIN-CONTAINING PROTEIN"/>
    <property type="match status" value="1"/>
</dbReference>
<evidence type="ECO:0008006" key="5">
    <source>
        <dbReference type="Google" id="ProtNLM"/>
    </source>
</evidence>
<dbReference type="SMART" id="SM00028">
    <property type="entry name" value="TPR"/>
    <property type="match status" value="3"/>
</dbReference>
<sequence>MDEGGSEQDSVETLLEQYRIVAANQQVPRTEREVLERLVEAYAREPGEDDLTLAFALNNLGIQQRKDGIQKRRISYFGDSLKKHERALEIQLKLLGEAHVDTARTYANIGRNFLEKGTTFDRDKGKNFEKAEGSYRKALDIMNKLQIIRPQESFDLTKWNQHLVVSLKGQGKYSGAIKTQKLVLSTLLQKHGEDHHTIVLAYHCIAGLLKAQNRFDDALQMLDKAIAICSRLEQLGDFDRTILGLLLRNIAEVMEAKGDVECALELFTKLLMLQLDTLGEMHPATADTYEKITKAYMQKGMVEDGIKNLTKVVEIRRQVLGDDHPDTKDLQLS</sequence>
<evidence type="ECO:0000256" key="2">
    <source>
        <dbReference type="ARBA" id="ARBA00022803"/>
    </source>
</evidence>
<reference evidence="3" key="1">
    <citation type="submission" date="2023-08" db="EMBL/GenBank/DDBJ databases">
        <authorList>
            <person name="Audoor S."/>
            <person name="Bilcke G."/>
        </authorList>
    </citation>
    <scope>NUCLEOTIDE SEQUENCE</scope>
</reference>
<dbReference type="InterPro" id="IPR011990">
    <property type="entry name" value="TPR-like_helical_dom_sf"/>
</dbReference>
<dbReference type="AlphaFoldDB" id="A0AAD2FP69"/>
<comment type="caution">
    <text evidence="3">The sequence shown here is derived from an EMBL/GenBank/DDBJ whole genome shotgun (WGS) entry which is preliminary data.</text>
</comment>
<accession>A0AAD2FP69</accession>
<dbReference type="PANTHER" id="PTHR45641">
    <property type="entry name" value="TETRATRICOPEPTIDE REPEAT PROTEIN (AFU_ORTHOLOGUE AFUA_6G03870)"/>
    <property type="match status" value="1"/>
</dbReference>
<proteinExistence type="predicted"/>
<dbReference type="InterPro" id="IPR019734">
    <property type="entry name" value="TPR_rpt"/>
</dbReference>
<dbReference type="Pfam" id="PF13374">
    <property type="entry name" value="TPR_10"/>
    <property type="match status" value="2"/>
</dbReference>
<protein>
    <recommendedName>
        <fullName evidence="5">Kinesin light chain</fullName>
    </recommendedName>
</protein>
<dbReference type="Gene3D" id="1.25.40.10">
    <property type="entry name" value="Tetratricopeptide repeat domain"/>
    <property type="match status" value="2"/>
</dbReference>
<dbReference type="SUPFAM" id="SSF48452">
    <property type="entry name" value="TPR-like"/>
    <property type="match status" value="1"/>
</dbReference>
<keyword evidence="4" id="KW-1185">Reference proteome</keyword>